<dbReference type="InterPro" id="IPR012902">
    <property type="entry name" value="N_methyl_site"/>
</dbReference>
<organism evidence="1 2">
    <name type="scientific">Cryobacterium psychrophilum</name>
    <dbReference type="NCBI Taxonomy" id="41988"/>
    <lineage>
        <taxon>Bacteria</taxon>
        <taxon>Bacillati</taxon>
        <taxon>Actinomycetota</taxon>
        <taxon>Actinomycetes</taxon>
        <taxon>Micrococcales</taxon>
        <taxon>Microbacteriaceae</taxon>
        <taxon>Cryobacterium</taxon>
    </lineage>
</organism>
<sequence length="196" mass="20522">MNITRGVGRSSSNGGFTLIELLVYSALMVVVLLIAGGFLINTMKAQRTVDNATQASNSGQLVTRSVGHGVRNASSLWHSPAGAVPEVIMARTMRSDSAGTWFCQAWAYDNGSVRTTTSTSAISTNQTSTTVATWTLLGDGMQRVSAGTTPVFTVTGRQVDLILEAKVEGGKAVLVRTSAVTRQPNAAIGASPKCFP</sequence>
<dbReference type="Pfam" id="PF07963">
    <property type="entry name" value="N_methyl"/>
    <property type="match status" value="1"/>
</dbReference>
<dbReference type="OrthoDB" id="5117911at2"/>
<keyword evidence="2" id="KW-1185">Reference proteome</keyword>
<comment type="caution">
    <text evidence="1">The sequence shown here is derived from an EMBL/GenBank/DDBJ whole genome shotgun (WGS) entry which is preliminary data.</text>
</comment>
<dbReference type="RefSeq" id="WP_134172634.1">
    <property type="nucleotide sequence ID" value="NZ_SODI01000001.1"/>
</dbReference>
<dbReference type="AlphaFoldDB" id="A0A4Y8KXU5"/>
<accession>A0A4Y8KXU5</accession>
<gene>
    <name evidence="1" type="ORF">E3T53_02270</name>
</gene>
<evidence type="ECO:0000313" key="2">
    <source>
        <dbReference type="Proteomes" id="UP000298218"/>
    </source>
</evidence>
<evidence type="ECO:0000313" key="1">
    <source>
        <dbReference type="EMBL" id="TFD81836.1"/>
    </source>
</evidence>
<proteinExistence type="predicted"/>
<name>A0A4Y8KXU5_9MICO</name>
<dbReference type="EMBL" id="SOHQ01000007">
    <property type="protein sequence ID" value="TFD81836.1"/>
    <property type="molecule type" value="Genomic_DNA"/>
</dbReference>
<reference evidence="1 2" key="1">
    <citation type="submission" date="2019-03" db="EMBL/GenBank/DDBJ databases">
        <title>Genomics of glacier-inhabiting Cryobacterium strains.</title>
        <authorList>
            <person name="Liu Q."/>
            <person name="Xin Y.-H."/>
        </authorList>
    </citation>
    <scope>NUCLEOTIDE SEQUENCE [LARGE SCALE GENOMIC DNA]</scope>
    <source>
        <strain evidence="1 2">CGMCC 1.4292</strain>
    </source>
</reference>
<protein>
    <submittedName>
        <fullName evidence="1">Type II secretion system protein</fullName>
    </submittedName>
</protein>
<dbReference type="Proteomes" id="UP000298218">
    <property type="component" value="Unassembled WGS sequence"/>
</dbReference>